<dbReference type="Pfam" id="PF00400">
    <property type="entry name" value="WD40"/>
    <property type="match status" value="2"/>
</dbReference>
<evidence type="ECO:0000256" key="3">
    <source>
        <dbReference type="PROSITE-ProRule" id="PRU00221"/>
    </source>
</evidence>
<evidence type="ECO:0000313" key="6">
    <source>
        <dbReference type="Proteomes" id="UP000694888"/>
    </source>
</evidence>
<gene>
    <name evidence="7" type="primary">LOC101851652</name>
</gene>
<name>A0ABM1A315_APLCA</name>
<keyword evidence="1 3" id="KW-0853">WD repeat</keyword>
<accession>A0ABM1A315</accession>
<dbReference type="SMART" id="SM00320">
    <property type="entry name" value="WD40"/>
    <property type="match status" value="4"/>
</dbReference>
<dbReference type="Gene3D" id="2.130.10.10">
    <property type="entry name" value="YVTN repeat-like/Quinoprotein amine dehydrogenase"/>
    <property type="match status" value="3"/>
</dbReference>
<dbReference type="SUPFAM" id="SSF50998">
    <property type="entry name" value="Quinoprotein alcohol dehydrogenase-like"/>
    <property type="match status" value="1"/>
</dbReference>
<feature type="domain" description="NWD1/2-like winged helix-turn-helix" evidence="5">
    <location>
        <begin position="390"/>
        <end position="503"/>
    </location>
</feature>
<proteinExistence type="predicted"/>
<organism evidence="6 7">
    <name type="scientific">Aplysia californica</name>
    <name type="common">California sea hare</name>
    <dbReference type="NCBI Taxonomy" id="6500"/>
    <lineage>
        <taxon>Eukaryota</taxon>
        <taxon>Metazoa</taxon>
        <taxon>Spiralia</taxon>
        <taxon>Lophotrochozoa</taxon>
        <taxon>Mollusca</taxon>
        <taxon>Gastropoda</taxon>
        <taxon>Heterobranchia</taxon>
        <taxon>Euthyneura</taxon>
        <taxon>Tectipleura</taxon>
        <taxon>Aplysiida</taxon>
        <taxon>Aplysioidea</taxon>
        <taxon>Aplysiidae</taxon>
        <taxon>Aplysia</taxon>
    </lineage>
</organism>
<feature type="repeat" description="WD" evidence="3">
    <location>
        <begin position="1368"/>
        <end position="1409"/>
    </location>
</feature>
<evidence type="ECO:0000256" key="1">
    <source>
        <dbReference type="ARBA" id="ARBA00022574"/>
    </source>
</evidence>
<dbReference type="InterPro" id="IPR001680">
    <property type="entry name" value="WD40_rpt"/>
</dbReference>
<dbReference type="Pfam" id="PF25469">
    <property type="entry name" value="WHD_NWD1"/>
    <property type="match status" value="1"/>
</dbReference>
<dbReference type="InterPro" id="IPR056884">
    <property type="entry name" value="NPHP3-like_N"/>
</dbReference>
<dbReference type="InterPro" id="IPR027417">
    <property type="entry name" value="P-loop_NTPase"/>
</dbReference>
<evidence type="ECO:0000256" key="2">
    <source>
        <dbReference type="ARBA" id="ARBA00022737"/>
    </source>
</evidence>
<keyword evidence="2" id="KW-0677">Repeat</keyword>
<dbReference type="RefSeq" id="XP_012939825.2">
    <property type="nucleotide sequence ID" value="XM_013084371.2"/>
</dbReference>
<evidence type="ECO:0000313" key="7">
    <source>
        <dbReference type="RefSeq" id="XP_012939825.2"/>
    </source>
</evidence>
<dbReference type="SUPFAM" id="SSF52540">
    <property type="entry name" value="P-loop containing nucleoside triphosphate hydrolases"/>
    <property type="match status" value="1"/>
</dbReference>
<dbReference type="Proteomes" id="UP000694888">
    <property type="component" value="Unplaced"/>
</dbReference>
<protein>
    <submittedName>
        <fullName evidence="7">Uncharacterized protein LOC101851652</fullName>
    </submittedName>
</protein>
<evidence type="ECO:0000259" key="5">
    <source>
        <dbReference type="Pfam" id="PF25469"/>
    </source>
</evidence>
<sequence length="1450" mass="161575">MNIGTSSQLQLGADSHDDMLSHLHMKFAQKLLSRQSSNFSKRTVTNTDVEACLTNLKTEVSSCLPKENRKSYSVTWQAGGVQPSSNPEHGQYITELCQDFVERVKLLIQADQLAKETLIRQRNYASQYGEVLHHAHFCLTKCQSFCGQEQTLEQIKAYVLDPSNRKPLVLHAQSGAGKTSVMAKAMSSLRSWVKEDHVGVIRFLGTSMYSTDIYCVLRSVCGQLADNAQVIMEPQGYKTMKALVQYTARFFRAMSNTLKQPIIIFLDSLDQLESSYDAYSCWWLAVNLPANFKLILSTLPTEHGILGNLRKVVGEDKNFLEVQVLPPDTSQEIVDKYLTLKQRCVTTEQMKFILDTFQKSPQPLYLKLLMDEALGWSSQRAVSSLTLPGSVREAITQLFQQLEVKFGPVFVRSALGVLTAGLNGLSEIELEDAVSCVDAAMVEAYKYHDPPVPGMVRVPTVMWARLRYDIQEYLVERQSQGQITLCWYHRQFIEVARERYTQGEQGQELHRVLFEYFASESGVKKDITLTQRRNLHIPAADRNTTPQVMTSANLRQLECLPYHLRKSLSVIDLEFAKKKTYCNLTYIRCKVAAVGVDSFIHEMEKFLSAHKDCEVEQVVNFVQRCKTSLRDAAVCAFSVLAHITTTPSQTALRYLKDCARSYLTSQRRTALIPSLACLAPRHGEADKSLVGLSSVMLRGNDVMVLTDSGTGGEALGDGEEKVTVLSRVDLSTFEVIKYMCAGVTGRPVLTADGKDLIYLSSENWTLVIERSNGEQKCTAVAEIVSKSECQALRTSSSDCQLATSDDGKLLAMSIGGKIFLLTYPELKPVADFHMEAQSHVTNLHCIGGRSLGMVASGCLSIEAEPAVQGVVTVWGESQKPAIEVSHTTFRIEPGASSITAGQDYHVCYGEEESGKSMIEVRRIRPTEVTGRISVTGDVRCMNLSPTDTQVWFQVGDCNLQLLNVETRSFDKTLEHPKNVRAWEVSWEMDRVLIADVDNCISIYQAGNLKLVQSRVLAGASITALGFYQDQIALLNEEEKLSFWNQKEFFLGDLVSKVSETAGVDNSKVLEYQRDIICLTVSADGRELITVGRDRRCKCWSLADNMLVREFDLDIVGSELYVLPEDKLMVRDGDNMQLRVYCLTSGLIYCDSLPAQIACLSLMTNRTKALLVAMETKPVLYMYDIKSNSSSKIFSVNANFRFVSCQVMVSRSERYAVLKAEVTQREYDSIAALWTKGKVLPKQKHPFRFVAVDLSQKSGAPLYAFHRLSKVPHLGVAVEPYLGNIFMVSTRRWVMFWDVPTGSCDQTMCKATRKTKMYRPDWVGRGCVGANTVLQMSFDLKYIAVGSQDGYLMVYVAETGMPVGMKAPTSKHPSPVIQACFSPSGELVASACTSGLVNLWQVHSATSLFSVSVGSEIQNLTFTSSGDKLVAVTVSEVSRVLVFEVQEVISQ</sequence>
<dbReference type="InterPro" id="IPR011047">
    <property type="entry name" value="Quinoprotein_ADH-like_sf"/>
</dbReference>
<dbReference type="Gene3D" id="3.40.50.300">
    <property type="entry name" value="P-loop containing nucleotide triphosphate hydrolases"/>
    <property type="match status" value="1"/>
</dbReference>
<dbReference type="InterPro" id="IPR015943">
    <property type="entry name" value="WD40/YVTN_repeat-like_dom_sf"/>
</dbReference>
<reference evidence="7" key="1">
    <citation type="submission" date="2025-08" db="UniProtKB">
        <authorList>
            <consortium name="RefSeq"/>
        </authorList>
    </citation>
    <scope>IDENTIFICATION</scope>
</reference>
<dbReference type="PANTHER" id="PTHR19871:SF14">
    <property type="entry name" value="DUF4062 DOMAIN-CONTAINING PROTEIN"/>
    <property type="match status" value="1"/>
</dbReference>
<dbReference type="Pfam" id="PF24883">
    <property type="entry name" value="NPHP3_N"/>
    <property type="match status" value="1"/>
</dbReference>
<dbReference type="InterPro" id="IPR052752">
    <property type="entry name" value="NACHT-WD_repeat"/>
</dbReference>
<dbReference type="GeneID" id="101851652"/>
<evidence type="ECO:0000259" key="4">
    <source>
        <dbReference type="Pfam" id="PF24883"/>
    </source>
</evidence>
<keyword evidence="6" id="KW-1185">Reference proteome</keyword>
<dbReference type="PROSITE" id="PS50082">
    <property type="entry name" value="WD_REPEATS_2"/>
    <property type="match status" value="1"/>
</dbReference>
<dbReference type="PANTHER" id="PTHR19871">
    <property type="entry name" value="BETA TRANSDUCIN-RELATED PROTEIN"/>
    <property type="match status" value="1"/>
</dbReference>
<feature type="domain" description="Nephrocystin 3-like N-terminal" evidence="4">
    <location>
        <begin position="154"/>
        <end position="278"/>
    </location>
</feature>
<dbReference type="InterPro" id="IPR057588">
    <property type="entry name" value="NWD1/2-like_WH"/>
</dbReference>